<dbReference type="FunFam" id="3.30.70.330:FF:000132">
    <property type="entry name" value="Small nuclear ribonucleoprotein U11/U12 subunit 35"/>
    <property type="match status" value="1"/>
</dbReference>
<evidence type="ECO:0000259" key="7">
    <source>
        <dbReference type="PROSITE" id="PS50102"/>
    </source>
</evidence>
<keyword evidence="3" id="KW-0539">Nucleus</keyword>
<feature type="region of interest" description="Disordered" evidence="6">
    <location>
        <begin position="179"/>
        <end position="296"/>
    </location>
</feature>
<dbReference type="SMART" id="SM00360">
    <property type="entry name" value="RRM"/>
    <property type="match status" value="1"/>
</dbReference>
<evidence type="ECO:0000256" key="6">
    <source>
        <dbReference type="SAM" id="MobiDB-lite"/>
    </source>
</evidence>
<comment type="caution">
    <text evidence="8">The sequence shown here is derived from an EMBL/GenBank/DDBJ whole genome shotgun (WGS) entry which is preliminary data.</text>
</comment>
<evidence type="ECO:0000256" key="5">
    <source>
        <dbReference type="PROSITE-ProRule" id="PRU00176"/>
    </source>
</evidence>
<dbReference type="OrthoDB" id="6159137at2759"/>
<dbReference type="GO" id="GO:0000398">
    <property type="term" value="P:mRNA splicing, via spliceosome"/>
    <property type="evidence" value="ECO:0007669"/>
    <property type="project" value="TreeGrafter"/>
</dbReference>
<dbReference type="GO" id="GO:0017069">
    <property type="term" value="F:snRNA binding"/>
    <property type="evidence" value="ECO:0007669"/>
    <property type="project" value="TreeGrafter"/>
</dbReference>
<evidence type="ECO:0000256" key="4">
    <source>
        <dbReference type="ARBA" id="ARBA00031739"/>
    </source>
</evidence>
<sequence>MLSMSYLQSWTPVAKEYHPLSCGSIDGTDDYPHDKGILRALNSVYTPNKQVVGDPLCTIFVGRLNPDTNEDTLQKIFEDFGKIKRLRLVRDILSGISKRYAFIEYKSGTSAHRAATQADKMMVDDREILVDMECERELKGWIPRRLGGGFGGKKESGQLRFGGKDRPFRKPIILKLTGERFHQESHNGKQKSSTDQTLRVRASDDSSCDSKSAHVKFSNKYDRSDKSRSRYTDYEAYKGESSSGRDRSDRSHRKRMHESSRHKDYTRRRSTSREKRKSKKLHRRSRSSSREPKRKK</sequence>
<feature type="domain" description="RRM" evidence="7">
    <location>
        <begin position="57"/>
        <end position="135"/>
    </location>
</feature>
<dbReference type="AlphaFoldDB" id="A0A7J7K9B3"/>
<dbReference type="Pfam" id="PF00076">
    <property type="entry name" value="RRM_1"/>
    <property type="match status" value="1"/>
</dbReference>
<dbReference type="InterPro" id="IPR000504">
    <property type="entry name" value="RRM_dom"/>
</dbReference>
<gene>
    <name evidence="8" type="ORF">EB796_006893</name>
</gene>
<dbReference type="InterPro" id="IPR012677">
    <property type="entry name" value="Nucleotide-bd_a/b_plait_sf"/>
</dbReference>
<protein>
    <recommendedName>
        <fullName evidence="2">U11/U12 small nuclear ribonucleoprotein 35 kDa protein</fullName>
    </recommendedName>
    <alternativeName>
        <fullName evidence="4">U1 snRNP-binding protein homolog</fullName>
    </alternativeName>
</protein>
<dbReference type="GO" id="GO:0003729">
    <property type="term" value="F:mRNA binding"/>
    <property type="evidence" value="ECO:0007669"/>
    <property type="project" value="TreeGrafter"/>
</dbReference>
<dbReference type="GO" id="GO:0071011">
    <property type="term" value="C:precatalytic spliceosome"/>
    <property type="evidence" value="ECO:0007669"/>
    <property type="project" value="TreeGrafter"/>
</dbReference>
<reference evidence="8" key="1">
    <citation type="submission" date="2020-06" db="EMBL/GenBank/DDBJ databases">
        <title>Draft genome of Bugula neritina, a colonial animal packing powerful symbionts and potential medicines.</title>
        <authorList>
            <person name="Rayko M."/>
        </authorList>
    </citation>
    <scope>NUCLEOTIDE SEQUENCE [LARGE SCALE GENOMIC DNA]</scope>
    <source>
        <strain evidence="8">Kwan_BN1</strain>
    </source>
</reference>
<dbReference type="PROSITE" id="PS50102">
    <property type="entry name" value="RRM"/>
    <property type="match status" value="1"/>
</dbReference>
<dbReference type="PANTHER" id="PTHR13952">
    <property type="entry name" value="U1 SMALL NUCLEAR RIBONUCLEOPROTEIN 70 KD"/>
    <property type="match status" value="1"/>
</dbReference>
<evidence type="ECO:0000313" key="8">
    <source>
        <dbReference type="EMBL" id="KAF6034795.1"/>
    </source>
</evidence>
<evidence type="ECO:0000256" key="1">
    <source>
        <dbReference type="ARBA" id="ARBA00004123"/>
    </source>
</evidence>
<feature type="compositionally biased region" description="Basic and acidic residues" evidence="6">
    <location>
        <begin position="219"/>
        <end position="249"/>
    </location>
</feature>
<dbReference type="Gene3D" id="3.30.70.330">
    <property type="match status" value="1"/>
</dbReference>
<dbReference type="InterPro" id="IPR035979">
    <property type="entry name" value="RBD_domain_sf"/>
</dbReference>
<organism evidence="8 9">
    <name type="scientific">Bugula neritina</name>
    <name type="common">Brown bryozoan</name>
    <name type="synonym">Sertularia neritina</name>
    <dbReference type="NCBI Taxonomy" id="10212"/>
    <lineage>
        <taxon>Eukaryota</taxon>
        <taxon>Metazoa</taxon>
        <taxon>Spiralia</taxon>
        <taxon>Lophotrochozoa</taxon>
        <taxon>Bryozoa</taxon>
        <taxon>Gymnolaemata</taxon>
        <taxon>Cheilostomatida</taxon>
        <taxon>Flustrina</taxon>
        <taxon>Buguloidea</taxon>
        <taxon>Bugulidae</taxon>
        <taxon>Bugula</taxon>
    </lineage>
</organism>
<dbReference type="PANTHER" id="PTHR13952:SF6">
    <property type="entry name" value="U11_U12 SMALL NUCLEAR RIBONUCLEOPROTEIN 35 KDA PROTEIN"/>
    <property type="match status" value="1"/>
</dbReference>
<evidence type="ECO:0000313" key="9">
    <source>
        <dbReference type="Proteomes" id="UP000593567"/>
    </source>
</evidence>
<proteinExistence type="predicted"/>
<evidence type="ECO:0000256" key="2">
    <source>
        <dbReference type="ARBA" id="ARBA00021080"/>
    </source>
</evidence>
<dbReference type="SUPFAM" id="SSF54928">
    <property type="entry name" value="RNA-binding domain, RBD"/>
    <property type="match status" value="1"/>
</dbReference>
<dbReference type="EMBL" id="VXIV02000995">
    <property type="protein sequence ID" value="KAF6034795.1"/>
    <property type="molecule type" value="Genomic_DNA"/>
</dbReference>
<keyword evidence="5" id="KW-0694">RNA-binding</keyword>
<dbReference type="InterPro" id="IPR051183">
    <property type="entry name" value="U1_U11-U12_snRNP_70-35kDa"/>
</dbReference>
<feature type="compositionally biased region" description="Basic residues" evidence="6">
    <location>
        <begin position="264"/>
        <end position="296"/>
    </location>
</feature>
<name>A0A7J7K9B3_BUGNE</name>
<accession>A0A7J7K9B3</accession>
<dbReference type="Proteomes" id="UP000593567">
    <property type="component" value="Unassembled WGS sequence"/>
</dbReference>
<comment type="subcellular location">
    <subcellularLocation>
        <location evidence="1">Nucleus</location>
    </subcellularLocation>
</comment>
<evidence type="ECO:0000256" key="3">
    <source>
        <dbReference type="ARBA" id="ARBA00023242"/>
    </source>
</evidence>
<keyword evidence="9" id="KW-1185">Reference proteome</keyword>